<dbReference type="Proteomes" id="UP000632063">
    <property type="component" value="Unassembled WGS sequence"/>
</dbReference>
<proteinExistence type="predicted"/>
<keyword evidence="3" id="KW-1185">Reference proteome</keyword>
<feature type="transmembrane region" description="Helical" evidence="1">
    <location>
        <begin position="39"/>
        <end position="57"/>
    </location>
</feature>
<evidence type="ECO:0000313" key="2">
    <source>
        <dbReference type="EMBL" id="MBD8893484.1"/>
    </source>
</evidence>
<organism evidence="2 3">
    <name type="scientific">Roseibium litorale</name>
    <dbReference type="NCBI Taxonomy" id="2803841"/>
    <lineage>
        <taxon>Bacteria</taxon>
        <taxon>Pseudomonadati</taxon>
        <taxon>Pseudomonadota</taxon>
        <taxon>Alphaproteobacteria</taxon>
        <taxon>Hyphomicrobiales</taxon>
        <taxon>Stappiaceae</taxon>
        <taxon>Roseibium</taxon>
    </lineage>
</organism>
<protein>
    <submittedName>
        <fullName evidence="2">Uncharacterized protein</fullName>
    </submittedName>
</protein>
<keyword evidence="1" id="KW-0472">Membrane</keyword>
<feature type="transmembrane region" description="Helical" evidence="1">
    <location>
        <begin position="7"/>
        <end position="27"/>
    </location>
</feature>
<evidence type="ECO:0000313" key="3">
    <source>
        <dbReference type="Proteomes" id="UP000632063"/>
    </source>
</evidence>
<gene>
    <name evidence="2" type="ORF">IG616_18210</name>
</gene>
<comment type="caution">
    <text evidence="2">The sequence shown here is derived from an EMBL/GenBank/DDBJ whole genome shotgun (WGS) entry which is preliminary data.</text>
</comment>
<sequence length="70" mass="7408">MTGWKTLIFNGAVGLIVILKELLTYTAGVDWSDFLPPQSAEMVVLGVGVANILLRHVTVGPAGWKARSAG</sequence>
<reference evidence="3" key="1">
    <citation type="submission" date="2020-09" db="EMBL/GenBank/DDBJ databases">
        <title>The genome sequence of strain Labrenzia suaedae 4C16A.</title>
        <authorList>
            <person name="Liu Y."/>
        </authorList>
    </citation>
    <scope>NUCLEOTIDE SEQUENCE [LARGE SCALE GENOMIC DNA]</scope>
    <source>
        <strain evidence="3">4C16A</strain>
    </source>
</reference>
<keyword evidence="1" id="KW-0812">Transmembrane</keyword>
<reference evidence="2 3" key="2">
    <citation type="journal article" date="2021" name="Int. J. Syst. Evol. Microbiol.">
        <title>Roseibium litorale sp. nov., isolated from a tidal flat sediment and proposal for the reclassification of Labrenzia polysiphoniae as Roseibium polysiphoniae comb. nov.</title>
        <authorList>
            <person name="Liu Y."/>
            <person name="Pei T."/>
            <person name="Du J."/>
            <person name="Chao M."/>
            <person name="Deng M.R."/>
            <person name="Zhu H."/>
        </authorList>
    </citation>
    <scope>NUCLEOTIDE SEQUENCE [LARGE SCALE GENOMIC DNA]</scope>
    <source>
        <strain evidence="2 3">4C16A</strain>
    </source>
</reference>
<dbReference type="RefSeq" id="WP_192149608.1">
    <property type="nucleotide sequence ID" value="NZ_JACYXI010000013.1"/>
</dbReference>
<accession>A0ABR9CSA7</accession>
<dbReference type="EMBL" id="JACYXI010000013">
    <property type="protein sequence ID" value="MBD8893484.1"/>
    <property type="molecule type" value="Genomic_DNA"/>
</dbReference>
<evidence type="ECO:0000256" key="1">
    <source>
        <dbReference type="SAM" id="Phobius"/>
    </source>
</evidence>
<keyword evidence="1" id="KW-1133">Transmembrane helix</keyword>
<name>A0ABR9CSA7_9HYPH</name>